<organism evidence="2">
    <name type="scientific">Serratia fonticola</name>
    <dbReference type="NCBI Taxonomy" id="47917"/>
    <lineage>
        <taxon>Bacteria</taxon>
        <taxon>Pseudomonadati</taxon>
        <taxon>Pseudomonadota</taxon>
        <taxon>Gammaproteobacteria</taxon>
        <taxon>Enterobacterales</taxon>
        <taxon>Yersiniaceae</taxon>
        <taxon>Serratia</taxon>
    </lineage>
</organism>
<feature type="region of interest" description="Disordered" evidence="1">
    <location>
        <begin position="1"/>
        <end position="52"/>
    </location>
</feature>
<proteinExistence type="predicted"/>
<dbReference type="EMBL" id="CABEEZ010000133">
    <property type="protein sequence ID" value="VTR55921.1"/>
    <property type="molecule type" value="Genomic_DNA"/>
</dbReference>
<sequence>MSDKVLAAEGHSAFNGPGKLAKSRQTVRRHTGGPGGLGDPVQRDQRQLPERE</sequence>
<evidence type="ECO:0000313" key="2">
    <source>
        <dbReference type="EMBL" id="VTR55921.1"/>
    </source>
</evidence>
<protein>
    <submittedName>
        <fullName evidence="2">Uncharacterized protein</fullName>
    </submittedName>
</protein>
<name>A0A4U9WA84_SERFO</name>
<feature type="compositionally biased region" description="Basic residues" evidence="1">
    <location>
        <begin position="21"/>
        <end position="31"/>
    </location>
</feature>
<reference evidence="2" key="1">
    <citation type="submission" date="2019-05" db="EMBL/GenBank/DDBJ databases">
        <authorList>
            <consortium name="Pathogen Informatics"/>
        </authorList>
    </citation>
    <scope>NUCLEOTIDE SEQUENCE [LARGE SCALE GENOMIC DNA]</scope>
    <source>
        <strain evidence="2">NCTC12965</strain>
    </source>
</reference>
<evidence type="ECO:0000256" key="1">
    <source>
        <dbReference type="SAM" id="MobiDB-lite"/>
    </source>
</evidence>
<dbReference type="AlphaFoldDB" id="A0A4U9WA84"/>
<gene>
    <name evidence="2" type="ORF">NCTC12965_07105</name>
</gene>
<accession>A0A4U9WA84</accession>
<feature type="compositionally biased region" description="Basic and acidic residues" evidence="1">
    <location>
        <begin position="41"/>
        <end position="52"/>
    </location>
</feature>